<dbReference type="Gene3D" id="3.30.1370.10">
    <property type="entry name" value="K Homology domain, type 1"/>
    <property type="match status" value="1"/>
</dbReference>
<dbReference type="GO" id="GO:0003723">
    <property type="term" value="F:RNA binding"/>
    <property type="evidence" value="ECO:0007669"/>
    <property type="project" value="InterPro"/>
</dbReference>
<gene>
    <name evidence="1" type="primary">WBGene00118565</name>
</gene>
<dbReference type="AlphaFoldDB" id="A0A2A6CGN3"/>
<dbReference type="InterPro" id="IPR036612">
    <property type="entry name" value="KH_dom_type_1_sf"/>
</dbReference>
<accession>A0A2A6CGN3</accession>
<accession>A0A8R1UJJ5</accession>
<reference evidence="1" key="2">
    <citation type="submission" date="2022-06" db="UniProtKB">
        <authorList>
            <consortium name="EnsemblMetazoa"/>
        </authorList>
    </citation>
    <scope>IDENTIFICATION</scope>
    <source>
        <strain evidence="1">PS312</strain>
    </source>
</reference>
<dbReference type="EnsemblMetazoa" id="PPA29011.1">
    <property type="protein sequence ID" value="PPA29011.1"/>
    <property type="gene ID" value="WBGene00118565"/>
</dbReference>
<keyword evidence="2" id="KW-1185">Reference proteome</keyword>
<reference evidence="2" key="1">
    <citation type="journal article" date="2008" name="Nat. Genet.">
        <title>The Pristionchus pacificus genome provides a unique perspective on nematode lifestyle and parasitism.</title>
        <authorList>
            <person name="Dieterich C."/>
            <person name="Clifton S.W."/>
            <person name="Schuster L.N."/>
            <person name="Chinwalla A."/>
            <person name="Delehaunty K."/>
            <person name="Dinkelacker I."/>
            <person name="Fulton L."/>
            <person name="Fulton R."/>
            <person name="Godfrey J."/>
            <person name="Minx P."/>
            <person name="Mitreva M."/>
            <person name="Roeseler W."/>
            <person name="Tian H."/>
            <person name="Witte H."/>
            <person name="Yang S.P."/>
            <person name="Wilson R.K."/>
            <person name="Sommer R.J."/>
        </authorList>
    </citation>
    <scope>NUCLEOTIDE SEQUENCE [LARGE SCALE GENOMIC DNA]</scope>
    <source>
        <strain evidence="2">PS312</strain>
    </source>
</reference>
<dbReference type="Proteomes" id="UP000005239">
    <property type="component" value="Unassembled WGS sequence"/>
</dbReference>
<evidence type="ECO:0000313" key="1">
    <source>
        <dbReference type="EnsemblMetazoa" id="PPA29011.1"/>
    </source>
</evidence>
<organism evidence="1 2">
    <name type="scientific">Pristionchus pacificus</name>
    <name type="common">Parasitic nematode worm</name>
    <dbReference type="NCBI Taxonomy" id="54126"/>
    <lineage>
        <taxon>Eukaryota</taxon>
        <taxon>Metazoa</taxon>
        <taxon>Ecdysozoa</taxon>
        <taxon>Nematoda</taxon>
        <taxon>Chromadorea</taxon>
        <taxon>Rhabditida</taxon>
        <taxon>Rhabditina</taxon>
        <taxon>Diplogasteromorpha</taxon>
        <taxon>Diplogasteroidea</taxon>
        <taxon>Neodiplogasteridae</taxon>
        <taxon>Pristionchus</taxon>
    </lineage>
</organism>
<protein>
    <submittedName>
        <fullName evidence="1">Uncharacterized protein</fullName>
    </submittedName>
</protein>
<evidence type="ECO:0000313" key="2">
    <source>
        <dbReference type="Proteomes" id="UP000005239"/>
    </source>
</evidence>
<proteinExistence type="predicted"/>
<sequence>VKCKRSKIKLGETLELNALLRANPFSVRLHNEAIDLVPCVLEPNGVASGSGLSSVSTQSATVLFIFIHCRRFALQSISHAEDTGDTFTCTSPSSTYENIIAIQKFNICVNLKKTLSRHIIPDESKVDNYRTQTNRIPHQRGGVTVQEKIPISLKVRHRYRIHYHNMDTVNCGLLSICNFHGGILGRRGISAKKIKSEVQCSRSRSKILVNIYGIWDT</sequence>
<name>A0A2A6CGN3_PRIPA</name>